<name>A0ACB9YGC8_PLABR</name>
<dbReference type="EMBL" id="CM043770">
    <property type="protein sequence ID" value="KAI4841026.1"/>
    <property type="molecule type" value="Genomic_DNA"/>
</dbReference>
<evidence type="ECO:0000313" key="1">
    <source>
        <dbReference type="EMBL" id="KAI4841026.1"/>
    </source>
</evidence>
<proteinExistence type="predicted"/>
<sequence length="254" mass="30372">MEKYIKLLLFIKIATFFFLQWTCHFYIDVSKFNKSFVYFCEIGRQLDTRSYRLLAKYREKYASDDVWLKEKMLYNEGCPPKDLSNNEKLTKYKNKQANRISLDNSRNCEHPGKIKKFVYERGDSHLEEGISRKLEYENEFRKVAKDDFKILKKRVNKTNFFLYLLPVLLLIIGITYFTLEQLNVIKNQIPTVWSHLSTVDIVLPLALSLIILPAFFYVLTKTVNYNKFIYVKSRLKCMNYPTFPRIVYNTSYDL</sequence>
<protein>
    <submittedName>
        <fullName evidence="1">Uncharacterized protein</fullName>
    </submittedName>
</protein>
<accession>A0ACB9YGC8</accession>
<gene>
    <name evidence="1" type="ORF">MKS88_000794</name>
</gene>
<dbReference type="Proteomes" id="UP001056978">
    <property type="component" value="Chromosome 2"/>
</dbReference>
<keyword evidence="2" id="KW-1185">Reference proteome</keyword>
<evidence type="ECO:0000313" key="2">
    <source>
        <dbReference type="Proteomes" id="UP001056978"/>
    </source>
</evidence>
<organism evidence="1 2">
    <name type="scientific">Plasmodium brasilianum</name>
    <dbReference type="NCBI Taxonomy" id="5824"/>
    <lineage>
        <taxon>Eukaryota</taxon>
        <taxon>Sar</taxon>
        <taxon>Alveolata</taxon>
        <taxon>Apicomplexa</taxon>
        <taxon>Aconoidasida</taxon>
        <taxon>Haemosporida</taxon>
        <taxon>Plasmodiidae</taxon>
        <taxon>Plasmodium</taxon>
        <taxon>Plasmodium (Plasmodium)</taxon>
    </lineage>
</organism>
<comment type="caution">
    <text evidence="1">The sequence shown here is derived from an EMBL/GenBank/DDBJ whole genome shotgun (WGS) entry which is preliminary data.</text>
</comment>
<reference evidence="1" key="1">
    <citation type="submission" date="2022-06" db="EMBL/GenBank/DDBJ databases">
        <title>The First Complete Genome of the Simian Malaria Parasite Plasmodium brasilianum.</title>
        <authorList>
            <person name="Bajic M."/>
            <person name="Ravishankar S."/>
        </authorList>
    </citation>
    <scope>NUCLEOTIDE SEQUENCE</scope>
    <source>
        <strain evidence="1">Bolivian I</strain>
    </source>
</reference>